<dbReference type="OrthoDB" id="9781904at2"/>
<keyword evidence="13" id="KW-0411">Iron-sulfur</keyword>
<dbReference type="PANTHER" id="PTHR24421:SF55">
    <property type="entry name" value="SENSOR HISTIDINE KINASE YDFH"/>
    <property type="match status" value="1"/>
</dbReference>
<dbReference type="GO" id="GO:0016020">
    <property type="term" value="C:membrane"/>
    <property type="evidence" value="ECO:0007669"/>
    <property type="project" value="InterPro"/>
</dbReference>
<dbReference type="RefSeq" id="WP_103203765.1">
    <property type="nucleotide sequence ID" value="NZ_CVTD020000027.1"/>
</dbReference>
<keyword evidence="16" id="KW-0175">Coiled coil</keyword>
<organism evidence="18 19">
    <name type="scientific">Herbinix hemicellulosilytica</name>
    <dbReference type="NCBI Taxonomy" id="1564487"/>
    <lineage>
        <taxon>Bacteria</taxon>
        <taxon>Bacillati</taxon>
        <taxon>Bacillota</taxon>
        <taxon>Clostridia</taxon>
        <taxon>Lachnospirales</taxon>
        <taxon>Lachnospiraceae</taxon>
        <taxon>Herbinix</taxon>
    </lineage>
</organism>
<dbReference type="Pfam" id="PF02518">
    <property type="entry name" value="HATPase_c"/>
    <property type="match status" value="1"/>
</dbReference>
<sequence length="341" mass="39944">MTIKKENKENDYENTKKIISDLINEYKYRQNQIIEKMKSYQNELAETENIIKSIKEEKSDISKMLSPNSKDYNIEKYEEKLRNIREKIENLNKEIKETENRIIQLETVLNILNQQKSQIDIGLNILELQEQDRQRIARDLHDSTVQNLTSLIHKCELSTKFVDIDPVRTRLELLTISNTLKSVINEIREIIFNLKPMSLDDLGLIMTIERFINQLMNHHDIEIKLKYNEERNDILPVINLSIFRLIQEACNNAIKHANAKCIEIDIKYDENHINITIKDDGKGFDTNEIKERITQDYTGCGLSIMKERVYLLSGTLDIQSKINKGTIINISVPYSCKGEDR</sequence>
<gene>
    <name evidence="18" type="ORF">HHT355_2509</name>
</gene>
<dbReference type="GO" id="GO:0000155">
    <property type="term" value="F:phosphorelay sensor kinase activity"/>
    <property type="evidence" value="ECO:0007669"/>
    <property type="project" value="InterPro"/>
</dbReference>
<dbReference type="PANTHER" id="PTHR24421">
    <property type="entry name" value="NITRATE/NITRITE SENSOR PROTEIN NARX-RELATED"/>
    <property type="match status" value="1"/>
</dbReference>
<dbReference type="GO" id="GO:0046872">
    <property type="term" value="F:metal ion binding"/>
    <property type="evidence" value="ECO:0007669"/>
    <property type="project" value="UniProtKB-KW"/>
</dbReference>
<evidence type="ECO:0000256" key="10">
    <source>
        <dbReference type="ARBA" id="ARBA00022777"/>
    </source>
</evidence>
<dbReference type="Pfam" id="PF07730">
    <property type="entry name" value="HisKA_3"/>
    <property type="match status" value="1"/>
</dbReference>
<evidence type="ECO:0000259" key="17">
    <source>
        <dbReference type="PROSITE" id="PS50109"/>
    </source>
</evidence>
<keyword evidence="19" id="KW-1185">Reference proteome</keyword>
<name>A0A0H5SZ78_HERHM</name>
<dbReference type="InterPro" id="IPR036890">
    <property type="entry name" value="HATPase_C_sf"/>
</dbReference>
<evidence type="ECO:0000256" key="16">
    <source>
        <dbReference type="SAM" id="Coils"/>
    </source>
</evidence>
<evidence type="ECO:0000256" key="3">
    <source>
        <dbReference type="ARBA" id="ARBA00004496"/>
    </source>
</evidence>
<dbReference type="GO" id="GO:0051539">
    <property type="term" value="F:4 iron, 4 sulfur cluster binding"/>
    <property type="evidence" value="ECO:0007669"/>
    <property type="project" value="UniProtKB-KW"/>
</dbReference>
<dbReference type="AlphaFoldDB" id="A0A0H5SZ78"/>
<evidence type="ECO:0000256" key="8">
    <source>
        <dbReference type="ARBA" id="ARBA00022679"/>
    </source>
</evidence>
<evidence type="ECO:0000256" key="5">
    <source>
        <dbReference type="ARBA" id="ARBA00017322"/>
    </source>
</evidence>
<dbReference type="SMART" id="SM00387">
    <property type="entry name" value="HATPase_c"/>
    <property type="match status" value="1"/>
</dbReference>
<proteinExistence type="predicted"/>
<dbReference type="InterPro" id="IPR003594">
    <property type="entry name" value="HATPase_dom"/>
</dbReference>
<keyword evidence="7" id="KW-0963">Cytoplasm</keyword>
<reference evidence="18 19" key="1">
    <citation type="submission" date="2015-06" db="EMBL/GenBank/DDBJ databases">
        <authorList>
            <person name="Wibberg Daniel"/>
        </authorList>
    </citation>
    <scope>NUCLEOTIDE SEQUENCE [LARGE SCALE GENOMIC DNA]</scope>
    <source>
        <strain evidence="18 19">T3/55T</strain>
    </source>
</reference>
<evidence type="ECO:0000256" key="4">
    <source>
        <dbReference type="ARBA" id="ARBA00012438"/>
    </source>
</evidence>
<evidence type="ECO:0000256" key="11">
    <source>
        <dbReference type="ARBA" id="ARBA00023004"/>
    </source>
</evidence>
<keyword evidence="9" id="KW-0479">Metal-binding</keyword>
<evidence type="ECO:0000313" key="19">
    <source>
        <dbReference type="Proteomes" id="UP000236497"/>
    </source>
</evidence>
<keyword evidence="6" id="KW-0004">4Fe-4S</keyword>
<dbReference type="InterPro" id="IPR005467">
    <property type="entry name" value="His_kinase_dom"/>
</dbReference>
<dbReference type="GO" id="GO:0005737">
    <property type="term" value="C:cytoplasm"/>
    <property type="evidence" value="ECO:0007669"/>
    <property type="project" value="UniProtKB-SubCell"/>
</dbReference>
<comment type="catalytic activity">
    <reaction evidence="1">
        <text>ATP + protein L-histidine = ADP + protein N-phospho-L-histidine.</text>
        <dbReference type="EC" id="2.7.13.3"/>
    </reaction>
</comment>
<evidence type="ECO:0000256" key="15">
    <source>
        <dbReference type="ARBA" id="ARBA00030800"/>
    </source>
</evidence>
<dbReference type="PROSITE" id="PS50109">
    <property type="entry name" value="HIS_KIN"/>
    <property type="match status" value="1"/>
</dbReference>
<dbReference type="InterPro" id="IPR004358">
    <property type="entry name" value="Sig_transdc_His_kin-like_C"/>
</dbReference>
<evidence type="ECO:0000256" key="13">
    <source>
        <dbReference type="ARBA" id="ARBA00023014"/>
    </source>
</evidence>
<evidence type="ECO:0000256" key="2">
    <source>
        <dbReference type="ARBA" id="ARBA00001966"/>
    </source>
</evidence>
<dbReference type="EMBL" id="CVTD020000027">
    <property type="protein sequence ID" value="CRZ35693.1"/>
    <property type="molecule type" value="Genomic_DNA"/>
</dbReference>
<dbReference type="PRINTS" id="PR00344">
    <property type="entry name" value="BCTRLSENSOR"/>
</dbReference>
<dbReference type="EC" id="2.7.13.3" evidence="4"/>
<dbReference type="SUPFAM" id="SSF55874">
    <property type="entry name" value="ATPase domain of HSP90 chaperone/DNA topoisomerase II/histidine kinase"/>
    <property type="match status" value="1"/>
</dbReference>
<evidence type="ECO:0000256" key="12">
    <source>
        <dbReference type="ARBA" id="ARBA00023012"/>
    </source>
</evidence>
<comment type="subcellular location">
    <subcellularLocation>
        <location evidence="3">Cytoplasm</location>
    </subcellularLocation>
</comment>
<keyword evidence="12" id="KW-0902">Two-component regulatory system</keyword>
<dbReference type="Gene3D" id="1.20.5.1930">
    <property type="match status" value="1"/>
</dbReference>
<keyword evidence="10" id="KW-0418">Kinase</keyword>
<keyword evidence="8" id="KW-0808">Transferase</keyword>
<dbReference type="Proteomes" id="UP000236497">
    <property type="component" value="Unassembled WGS sequence"/>
</dbReference>
<dbReference type="CDD" id="cd16917">
    <property type="entry name" value="HATPase_UhpB-NarQ-NarX-like"/>
    <property type="match status" value="1"/>
</dbReference>
<protein>
    <recommendedName>
        <fullName evidence="5">Oxygen sensor histidine kinase NreB</fullName>
        <ecNumber evidence="4">2.7.13.3</ecNumber>
    </recommendedName>
    <alternativeName>
        <fullName evidence="15">Nitrogen regulation protein B</fullName>
    </alternativeName>
</protein>
<dbReference type="InterPro" id="IPR011712">
    <property type="entry name" value="Sig_transdc_His_kin_sub3_dim/P"/>
</dbReference>
<comment type="function">
    <text evidence="14">Member of the two-component regulatory system NreB/NreC involved in the control of dissimilatory nitrate/nitrite reduction in response to oxygen. NreB functions as a direct oxygen sensor histidine kinase which is autophosphorylated, in the absence of oxygen, probably at the conserved histidine residue, and transfers its phosphate group probably to a conserved aspartate residue of NreC. NreB/NreC activates the expression of the nitrate (narGHJI) and nitrite (nir) reductase operons, as well as the putative nitrate transporter gene narT.</text>
</comment>
<feature type="domain" description="Histidine kinase" evidence="17">
    <location>
        <begin position="185"/>
        <end position="336"/>
    </location>
</feature>
<dbReference type="GO" id="GO:0046983">
    <property type="term" value="F:protein dimerization activity"/>
    <property type="evidence" value="ECO:0007669"/>
    <property type="project" value="InterPro"/>
</dbReference>
<keyword evidence="11" id="KW-0408">Iron</keyword>
<evidence type="ECO:0000256" key="9">
    <source>
        <dbReference type="ARBA" id="ARBA00022723"/>
    </source>
</evidence>
<accession>A0A0H5SZ78</accession>
<evidence type="ECO:0000256" key="1">
    <source>
        <dbReference type="ARBA" id="ARBA00000085"/>
    </source>
</evidence>
<evidence type="ECO:0000256" key="7">
    <source>
        <dbReference type="ARBA" id="ARBA00022490"/>
    </source>
</evidence>
<dbReference type="InterPro" id="IPR050482">
    <property type="entry name" value="Sensor_HK_TwoCompSys"/>
</dbReference>
<evidence type="ECO:0000256" key="6">
    <source>
        <dbReference type="ARBA" id="ARBA00022485"/>
    </source>
</evidence>
<evidence type="ECO:0000256" key="14">
    <source>
        <dbReference type="ARBA" id="ARBA00024827"/>
    </source>
</evidence>
<comment type="cofactor">
    <cofactor evidence="2">
        <name>[4Fe-4S] cluster</name>
        <dbReference type="ChEBI" id="CHEBI:49883"/>
    </cofactor>
</comment>
<feature type="coiled-coil region" evidence="16">
    <location>
        <begin position="5"/>
        <end position="115"/>
    </location>
</feature>
<dbReference type="Gene3D" id="3.30.565.10">
    <property type="entry name" value="Histidine kinase-like ATPase, C-terminal domain"/>
    <property type="match status" value="1"/>
</dbReference>
<evidence type="ECO:0000313" key="18">
    <source>
        <dbReference type="EMBL" id="CRZ35693.1"/>
    </source>
</evidence>